<dbReference type="SUPFAM" id="SSF53335">
    <property type="entry name" value="S-adenosyl-L-methionine-dependent methyltransferases"/>
    <property type="match status" value="1"/>
</dbReference>
<dbReference type="InterPro" id="IPR023267">
    <property type="entry name" value="RCMT"/>
</dbReference>
<dbReference type="SUPFAM" id="SSF48013">
    <property type="entry name" value="NusB-like"/>
    <property type="match status" value="1"/>
</dbReference>
<proteinExistence type="inferred from homology"/>
<feature type="domain" description="SAM-dependent MTase RsmB/NOP-type" evidence="7">
    <location>
        <begin position="199"/>
        <end position="465"/>
    </location>
</feature>
<dbReference type="Gene3D" id="1.10.287.730">
    <property type="entry name" value="Helix hairpin bin"/>
    <property type="match status" value="1"/>
</dbReference>
<dbReference type="EMBL" id="PVTV01000013">
    <property type="protein sequence ID" value="PRY98140.1"/>
    <property type="molecule type" value="Genomic_DNA"/>
</dbReference>
<evidence type="ECO:0000313" key="8">
    <source>
        <dbReference type="EMBL" id="PRY98140.1"/>
    </source>
</evidence>
<dbReference type="InterPro" id="IPR001678">
    <property type="entry name" value="MeTrfase_RsmB-F_NOP2_dom"/>
</dbReference>
<keyword evidence="3 6" id="KW-0808">Transferase</keyword>
<comment type="caution">
    <text evidence="8">The sequence shown here is derived from an EMBL/GenBank/DDBJ whole genome shotgun (WGS) entry which is preliminary data.</text>
</comment>
<dbReference type="Gene3D" id="3.30.70.1170">
    <property type="entry name" value="Sun protein, domain 3"/>
    <property type="match status" value="1"/>
</dbReference>
<dbReference type="Pfam" id="PF01189">
    <property type="entry name" value="Methyltr_RsmB-F"/>
    <property type="match status" value="1"/>
</dbReference>
<feature type="binding site" evidence="6">
    <location>
        <position position="357"/>
    </location>
    <ligand>
        <name>S-adenosyl-L-methionine</name>
        <dbReference type="ChEBI" id="CHEBI:59789"/>
    </ligand>
</feature>
<feature type="binding site" evidence="6">
    <location>
        <position position="309"/>
    </location>
    <ligand>
        <name>S-adenosyl-L-methionine</name>
        <dbReference type="ChEBI" id="CHEBI:59789"/>
    </ligand>
</feature>
<dbReference type="InterPro" id="IPR049560">
    <property type="entry name" value="MeTrfase_RsmB-F_NOP2_cat"/>
</dbReference>
<sequence length="466" mass="51303">MRPHSEKKWILPCEWASQPTIAPMTNHAPALSDSLVAAAHVLADVENGRSMTEAITHIPSELRPSTQALAFYAMRHWGLAKGLTGLLVQRAPPNAVVSALLGLSLVLLEAALQAAKGASMPGTPLYAVHTLVDQSVAATQTQRDLMSYQGMVNAVLRRFQRERDQLLAKLSTNLEARYNHPSWWVHRLRRAYPDQWQSILDVANTPPPLTLRVNRRRATVASAVDALTKQGLTCTLLDDFGLIVDQPRAITSLAGYQEGWWSVQDAGAQLAARLLDVKDGMRVLDACAAPGGKAAHLLELAAIELTAIDVDGARLERVQHNLKRLGLSTPALHLKAADASKTNTWWDKKPFDAILADVPCTASGIVRRHPDIRWLRQEKDIDRMAKLQREILNQLWQTLAPGGKLLLVTCSVFPQEGELLAAEFATQHEDAVRLPAPGQLLPVIRTVDNIQTDHDGFFYALFSRNA</sequence>
<feature type="binding site" evidence="6">
    <location>
        <begin position="287"/>
        <end position="293"/>
    </location>
    <ligand>
        <name>S-adenosyl-L-methionine</name>
        <dbReference type="ChEBI" id="CHEBI:59789"/>
    </ligand>
</feature>
<keyword evidence="9" id="KW-1185">Reference proteome</keyword>
<evidence type="ECO:0000256" key="1">
    <source>
        <dbReference type="ARBA" id="ARBA00007494"/>
    </source>
</evidence>
<feature type="active site" description="Nucleophile" evidence="6">
    <location>
        <position position="410"/>
    </location>
</feature>
<evidence type="ECO:0000256" key="4">
    <source>
        <dbReference type="ARBA" id="ARBA00022691"/>
    </source>
</evidence>
<comment type="similarity">
    <text evidence="1 6">Belongs to the class I-like SAM-binding methyltransferase superfamily. RsmB/NOP family.</text>
</comment>
<dbReference type="GO" id="GO:0003723">
    <property type="term" value="F:RNA binding"/>
    <property type="evidence" value="ECO:0007669"/>
    <property type="project" value="UniProtKB-UniRule"/>
</dbReference>
<organism evidence="8 9">
    <name type="scientific">Jezberella montanilacus</name>
    <dbReference type="NCBI Taxonomy" id="323426"/>
    <lineage>
        <taxon>Bacteria</taxon>
        <taxon>Pseudomonadati</taxon>
        <taxon>Pseudomonadota</taxon>
        <taxon>Betaproteobacteria</taxon>
        <taxon>Burkholderiales</taxon>
        <taxon>Alcaligenaceae</taxon>
        <taxon>Jezberella</taxon>
    </lineage>
</organism>
<dbReference type="Gene3D" id="3.40.50.150">
    <property type="entry name" value="Vaccinia Virus protein VP39"/>
    <property type="match status" value="1"/>
</dbReference>
<name>A0A2T0XGY1_9BURK</name>
<dbReference type="InterPro" id="IPR035926">
    <property type="entry name" value="NusB-like_sf"/>
</dbReference>
<dbReference type="Gene3D" id="1.10.940.10">
    <property type="entry name" value="NusB-like"/>
    <property type="match status" value="1"/>
</dbReference>
<evidence type="ECO:0000256" key="6">
    <source>
        <dbReference type="PROSITE-ProRule" id="PRU01023"/>
    </source>
</evidence>
<accession>A0A2T0XGY1</accession>
<dbReference type="CDD" id="cd02440">
    <property type="entry name" value="AdoMet_MTases"/>
    <property type="match status" value="1"/>
</dbReference>
<evidence type="ECO:0000256" key="2">
    <source>
        <dbReference type="ARBA" id="ARBA00022603"/>
    </source>
</evidence>
<dbReference type="InterPro" id="IPR054728">
    <property type="entry name" value="RsmB-like_ferredoxin"/>
</dbReference>
<keyword evidence="4 6" id="KW-0949">S-adenosyl-L-methionine</keyword>
<dbReference type="InterPro" id="IPR029063">
    <property type="entry name" value="SAM-dependent_MTases_sf"/>
</dbReference>
<dbReference type="Proteomes" id="UP000238308">
    <property type="component" value="Unassembled WGS sequence"/>
</dbReference>
<evidence type="ECO:0000256" key="3">
    <source>
        <dbReference type="ARBA" id="ARBA00022679"/>
    </source>
</evidence>
<keyword evidence="2 6" id="KW-0489">Methyltransferase</keyword>
<dbReference type="PANTHER" id="PTHR22807:SF61">
    <property type="entry name" value="NOL1_NOP2_SUN FAMILY PROTEIN _ ANTITERMINATION NUSB DOMAIN-CONTAINING PROTEIN"/>
    <property type="match status" value="1"/>
</dbReference>
<dbReference type="PANTHER" id="PTHR22807">
    <property type="entry name" value="NOP2 YEAST -RELATED NOL1/NOP2/FMU SUN DOMAIN-CONTAINING"/>
    <property type="match status" value="1"/>
</dbReference>
<dbReference type="PRINTS" id="PR02008">
    <property type="entry name" value="RCMTFAMILY"/>
</dbReference>
<feature type="binding site" evidence="6">
    <location>
        <position position="338"/>
    </location>
    <ligand>
        <name>S-adenosyl-L-methionine</name>
        <dbReference type="ChEBI" id="CHEBI:59789"/>
    </ligand>
</feature>
<dbReference type="GO" id="GO:0008649">
    <property type="term" value="F:rRNA methyltransferase activity"/>
    <property type="evidence" value="ECO:0007669"/>
    <property type="project" value="InterPro"/>
</dbReference>
<gene>
    <name evidence="8" type="ORF">BCM14_1857</name>
</gene>
<protein>
    <submittedName>
        <fullName evidence="8">16S rRNA (Cytosine967-C5)-methyltransferase</fullName>
    </submittedName>
</protein>
<dbReference type="NCBIfam" id="NF008149">
    <property type="entry name" value="PRK10901.1"/>
    <property type="match status" value="1"/>
</dbReference>
<dbReference type="InterPro" id="IPR018314">
    <property type="entry name" value="RsmB/NOL1/NOP2-like_CS"/>
</dbReference>
<reference evidence="8 9" key="1">
    <citation type="submission" date="2018-03" db="EMBL/GenBank/DDBJ databases">
        <title>Genomic Encyclopedia of Type Strains, Phase III (KMG-III): the genomes of soil and plant-associated and newly described type strains.</title>
        <authorList>
            <person name="Whitman W."/>
        </authorList>
    </citation>
    <scope>NUCLEOTIDE SEQUENCE [LARGE SCALE GENOMIC DNA]</scope>
    <source>
        <strain evidence="8 9">MWH-P2sevCIIIb</strain>
    </source>
</reference>
<dbReference type="PROSITE" id="PS01153">
    <property type="entry name" value="NOL1_NOP2_SUN"/>
    <property type="match status" value="1"/>
</dbReference>
<dbReference type="AlphaFoldDB" id="A0A2T0XGY1"/>
<evidence type="ECO:0000313" key="9">
    <source>
        <dbReference type="Proteomes" id="UP000238308"/>
    </source>
</evidence>
<dbReference type="PROSITE" id="PS51686">
    <property type="entry name" value="SAM_MT_RSMB_NOP"/>
    <property type="match status" value="1"/>
</dbReference>
<dbReference type="NCBIfam" id="TIGR00563">
    <property type="entry name" value="rsmB"/>
    <property type="match status" value="1"/>
</dbReference>
<evidence type="ECO:0000256" key="5">
    <source>
        <dbReference type="ARBA" id="ARBA00022884"/>
    </source>
</evidence>
<dbReference type="Pfam" id="PF22458">
    <property type="entry name" value="RsmF-B_ferredox"/>
    <property type="match status" value="1"/>
</dbReference>
<keyword evidence="5 6" id="KW-0694">RNA-binding</keyword>
<evidence type="ECO:0000259" key="7">
    <source>
        <dbReference type="PROSITE" id="PS51686"/>
    </source>
</evidence>
<dbReference type="InterPro" id="IPR004573">
    <property type="entry name" value="rRNA_ssu_MeTfrase_B"/>
</dbReference>